<dbReference type="AlphaFoldDB" id="C5Y8C4"/>
<dbReference type="InParanoid" id="C5Y8C4"/>
<evidence type="ECO:0000313" key="2">
    <source>
        <dbReference type="Proteomes" id="UP000000768"/>
    </source>
</evidence>
<dbReference type="Gramene" id="EES08314">
    <property type="protein sequence ID" value="EES08314"/>
    <property type="gene ID" value="SORBI_3005G094100"/>
</dbReference>
<proteinExistence type="predicted"/>
<organism evidence="1 2">
    <name type="scientific">Sorghum bicolor</name>
    <name type="common">Sorghum</name>
    <name type="synonym">Sorghum vulgare</name>
    <dbReference type="NCBI Taxonomy" id="4558"/>
    <lineage>
        <taxon>Eukaryota</taxon>
        <taxon>Viridiplantae</taxon>
        <taxon>Streptophyta</taxon>
        <taxon>Embryophyta</taxon>
        <taxon>Tracheophyta</taxon>
        <taxon>Spermatophyta</taxon>
        <taxon>Magnoliopsida</taxon>
        <taxon>Liliopsida</taxon>
        <taxon>Poales</taxon>
        <taxon>Poaceae</taxon>
        <taxon>PACMAD clade</taxon>
        <taxon>Panicoideae</taxon>
        <taxon>Andropogonodae</taxon>
        <taxon>Andropogoneae</taxon>
        <taxon>Sorghinae</taxon>
        <taxon>Sorghum</taxon>
    </lineage>
</organism>
<dbReference type="Proteomes" id="UP000000768">
    <property type="component" value="Chromosome 5"/>
</dbReference>
<gene>
    <name evidence="1" type="ORF">SORBI_3005G094100</name>
</gene>
<reference evidence="2" key="2">
    <citation type="journal article" date="2018" name="Plant J.">
        <title>The Sorghum bicolor reference genome: improved assembly, gene annotations, a transcriptome atlas, and signatures of genome organization.</title>
        <authorList>
            <person name="McCormick R.F."/>
            <person name="Truong S.K."/>
            <person name="Sreedasyam A."/>
            <person name="Jenkins J."/>
            <person name="Shu S."/>
            <person name="Sims D."/>
            <person name="Kennedy M."/>
            <person name="Amirebrahimi M."/>
            <person name="Weers B.D."/>
            <person name="McKinley B."/>
            <person name="Mattison A."/>
            <person name="Morishige D.T."/>
            <person name="Grimwood J."/>
            <person name="Schmutz J."/>
            <person name="Mullet J.E."/>
        </authorList>
    </citation>
    <scope>NUCLEOTIDE SEQUENCE [LARGE SCALE GENOMIC DNA]</scope>
    <source>
        <strain evidence="2">cv. BTx623</strain>
    </source>
</reference>
<keyword evidence="2" id="KW-1185">Reference proteome</keyword>
<name>C5Y8C4_SORBI</name>
<accession>C5Y8C4</accession>
<protein>
    <submittedName>
        <fullName evidence="1">Uncharacterized protein</fullName>
    </submittedName>
</protein>
<dbReference type="HOGENOM" id="CLU_1274209_0_0_1"/>
<dbReference type="EMBL" id="CM000764">
    <property type="protein sequence ID" value="EES08314.2"/>
    <property type="molecule type" value="Genomic_DNA"/>
</dbReference>
<sequence length="56" mass="6151">MKGVSGAACPWRAVVLDVLLVVSVGGGEIWSVIYFTVHDLYHRMSICFRSPLLETA</sequence>
<reference evidence="1 2" key="1">
    <citation type="journal article" date="2009" name="Nature">
        <title>The Sorghum bicolor genome and the diversification of grasses.</title>
        <authorList>
            <person name="Paterson A.H."/>
            <person name="Bowers J.E."/>
            <person name="Bruggmann R."/>
            <person name="Dubchak I."/>
            <person name="Grimwood J."/>
            <person name="Gundlach H."/>
            <person name="Haberer G."/>
            <person name="Hellsten U."/>
            <person name="Mitros T."/>
            <person name="Poliakov A."/>
            <person name="Schmutz J."/>
            <person name="Spannagl M."/>
            <person name="Tang H."/>
            <person name="Wang X."/>
            <person name="Wicker T."/>
            <person name="Bharti A.K."/>
            <person name="Chapman J."/>
            <person name="Feltus F.A."/>
            <person name="Gowik U."/>
            <person name="Grigoriev I.V."/>
            <person name="Lyons E."/>
            <person name="Maher C.A."/>
            <person name="Martis M."/>
            <person name="Narechania A."/>
            <person name="Otillar R.P."/>
            <person name="Penning B.W."/>
            <person name="Salamov A.A."/>
            <person name="Wang Y."/>
            <person name="Zhang L."/>
            <person name="Carpita N.C."/>
            <person name="Freeling M."/>
            <person name="Gingle A.R."/>
            <person name="Hash C.T."/>
            <person name="Keller B."/>
            <person name="Klein P."/>
            <person name="Kresovich S."/>
            <person name="McCann M.C."/>
            <person name="Ming R."/>
            <person name="Peterson D.G."/>
            <person name="Mehboob-ur-Rahman"/>
            <person name="Ware D."/>
            <person name="Westhoff P."/>
            <person name="Mayer K.F."/>
            <person name="Messing J."/>
            <person name="Rokhsar D.S."/>
        </authorList>
    </citation>
    <scope>NUCLEOTIDE SEQUENCE [LARGE SCALE GENOMIC DNA]</scope>
    <source>
        <strain evidence="2">cv. BTx623</strain>
    </source>
</reference>
<evidence type="ECO:0000313" key="1">
    <source>
        <dbReference type="EMBL" id="EES08314.2"/>
    </source>
</evidence>